<dbReference type="EMBL" id="JAHESF010000023">
    <property type="protein sequence ID" value="MBT1699238.1"/>
    <property type="molecule type" value="Genomic_DNA"/>
</dbReference>
<reference evidence="2 3" key="1">
    <citation type="submission" date="2021-05" db="EMBL/GenBank/DDBJ databases">
        <title>A Polyphasic approach of four new species of the genus Ohtaekwangia: Ohtaekwangia histidinii sp. nov., Ohtaekwangia cretensis sp. nov., Ohtaekwangia indiensis sp. nov., Ohtaekwangia reichenbachii sp. nov. from diverse environment.</title>
        <authorList>
            <person name="Octaviana S."/>
        </authorList>
    </citation>
    <scope>NUCLEOTIDE SEQUENCE [LARGE SCALE GENOMIC DNA]</scope>
    <source>
        <strain evidence="2 3">PWU4</strain>
    </source>
</reference>
<proteinExistence type="predicted"/>
<dbReference type="RefSeq" id="WP_254167018.1">
    <property type="nucleotide sequence ID" value="NZ_JAHESF010000023.1"/>
</dbReference>
<comment type="caution">
    <text evidence="2">The sequence shown here is derived from an EMBL/GenBank/DDBJ whole genome shotgun (WGS) entry which is preliminary data.</text>
</comment>
<organism evidence="2 3">
    <name type="scientific">Chryseosolibacter histidini</name>
    <dbReference type="NCBI Taxonomy" id="2782349"/>
    <lineage>
        <taxon>Bacteria</taxon>
        <taxon>Pseudomonadati</taxon>
        <taxon>Bacteroidota</taxon>
        <taxon>Cytophagia</taxon>
        <taxon>Cytophagales</taxon>
        <taxon>Chryseotaleaceae</taxon>
        <taxon>Chryseosolibacter</taxon>
    </lineage>
</organism>
<evidence type="ECO:0008006" key="4">
    <source>
        <dbReference type="Google" id="ProtNLM"/>
    </source>
</evidence>
<feature type="signal peptide" evidence="1">
    <location>
        <begin position="1"/>
        <end position="19"/>
    </location>
</feature>
<keyword evidence="3" id="KW-1185">Reference proteome</keyword>
<dbReference type="AlphaFoldDB" id="A0AAP2DQ03"/>
<name>A0AAP2DQ03_9BACT</name>
<evidence type="ECO:0000313" key="2">
    <source>
        <dbReference type="EMBL" id="MBT1699238.1"/>
    </source>
</evidence>
<evidence type="ECO:0000313" key="3">
    <source>
        <dbReference type="Proteomes" id="UP001319200"/>
    </source>
</evidence>
<sequence>MKTILLITSLCAAAMSSHAQNIRTSAISWHITQAFDINTGTTTDVTDTIISISTSQLQWQTNGSTKTFAVSEVIGQWTDIDNNGEIVYEAGNESMRGTVTFIRAGGAMRIRLMMTGETLIAYEFTISAYQVQ</sequence>
<evidence type="ECO:0000256" key="1">
    <source>
        <dbReference type="SAM" id="SignalP"/>
    </source>
</evidence>
<dbReference type="Proteomes" id="UP001319200">
    <property type="component" value="Unassembled WGS sequence"/>
</dbReference>
<protein>
    <recommendedName>
        <fullName evidence="4">Lipocalin-like domain-containing protein</fullName>
    </recommendedName>
</protein>
<gene>
    <name evidence="2" type="ORF">KK083_20240</name>
</gene>
<accession>A0AAP2DQ03</accession>
<feature type="chain" id="PRO_5042953639" description="Lipocalin-like domain-containing protein" evidence="1">
    <location>
        <begin position="20"/>
        <end position="132"/>
    </location>
</feature>
<keyword evidence="1" id="KW-0732">Signal</keyword>